<organism evidence="2 3">
    <name type="scientific">Reticulomyxa filosa</name>
    <dbReference type="NCBI Taxonomy" id="46433"/>
    <lineage>
        <taxon>Eukaryota</taxon>
        <taxon>Sar</taxon>
        <taxon>Rhizaria</taxon>
        <taxon>Retaria</taxon>
        <taxon>Foraminifera</taxon>
        <taxon>Monothalamids</taxon>
        <taxon>Reticulomyxidae</taxon>
        <taxon>Reticulomyxa</taxon>
    </lineage>
</organism>
<dbReference type="EMBL" id="ASPP01019069">
    <property type="protein sequence ID" value="ETO15493.1"/>
    <property type="molecule type" value="Genomic_DNA"/>
</dbReference>
<keyword evidence="3" id="KW-1185">Reference proteome</keyword>
<comment type="caution">
    <text evidence="2">The sequence shown here is derived from an EMBL/GenBank/DDBJ whole genome shotgun (WGS) entry which is preliminary data.</text>
</comment>
<keyword evidence="1" id="KW-0812">Transmembrane</keyword>
<keyword evidence="1" id="KW-0472">Membrane</keyword>
<feature type="transmembrane region" description="Helical" evidence="1">
    <location>
        <begin position="89"/>
        <end position="109"/>
    </location>
</feature>
<feature type="transmembrane region" description="Helical" evidence="1">
    <location>
        <begin position="130"/>
        <end position="147"/>
    </location>
</feature>
<feature type="transmembrane region" description="Helical" evidence="1">
    <location>
        <begin position="207"/>
        <end position="228"/>
    </location>
</feature>
<evidence type="ECO:0000313" key="2">
    <source>
        <dbReference type="EMBL" id="ETO15493.1"/>
    </source>
</evidence>
<protein>
    <submittedName>
        <fullName evidence="2">Uncharacterized protein</fullName>
    </submittedName>
</protein>
<proteinExistence type="predicted"/>
<keyword evidence="1" id="KW-1133">Transmembrane helix</keyword>
<evidence type="ECO:0000313" key="3">
    <source>
        <dbReference type="Proteomes" id="UP000023152"/>
    </source>
</evidence>
<sequence>MDENFKKILQKLNNIHTSEDVIKLLSEQDQAKLRALLSFAGQLWQKSSLDQVTLAQALTLLQNEFPVASNSKKAAAKGDKSPSTFVHRFAIAELVIVGALLVFSPSLLVKFLKVSEPYHYGNNEKSFYQYLRLVGALCIVLSIHYMNELHNPQAMYGASVGRLVFGCLCLYIIQKKWVEKNFSIFAILDIITAVHAIEYYFDKDNHKILLVPLTFTLFFESCAMARFVGNNL</sequence>
<reference evidence="2 3" key="1">
    <citation type="journal article" date="2013" name="Curr. Biol.">
        <title>The Genome of the Foraminiferan Reticulomyxa filosa.</title>
        <authorList>
            <person name="Glockner G."/>
            <person name="Hulsmann N."/>
            <person name="Schleicher M."/>
            <person name="Noegel A.A."/>
            <person name="Eichinger L."/>
            <person name="Gallinger C."/>
            <person name="Pawlowski J."/>
            <person name="Sierra R."/>
            <person name="Euteneuer U."/>
            <person name="Pillet L."/>
            <person name="Moustafa A."/>
            <person name="Platzer M."/>
            <person name="Groth M."/>
            <person name="Szafranski K."/>
            <person name="Schliwa M."/>
        </authorList>
    </citation>
    <scope>NUCLEOTIDE SEQUENCE [LARGE SCALE GENOMIC DNA]</scope>
</reference>
<evidence type="ECO:0000256" key="1">
    <source>
        <dbReference type="SAM" id="Phobius"/>
    </source>
</evidence>
<gene>
    <name evidence="2" type="ORF">RFI_21872</name>
</gene>
<accession>X6MNC5</accession>
<feature type="transmembrane region" description="Helical" evidence="1">
    <location>
        <begin position="182"/>
        <end position="201"/>
    </location>
</feature>
<name>X6MNC5_RETFI</name>
<dbReference type="Proteomes" id="UP000023152">
    <property type="component" value="Unassembled WGS sequence"/>
</dbReference>
<dbReference type="AlphaFoldDB" id="X6MNC5"/>